<evidence type="ECO:0000256" key="2">
    <source>
        <dbReference type="ARBA" id="ARBA00009298"/>
    </source>
</evidence>
<dbReference type="Proteomes" id="UP000637720">
    <property type="component" value="Unassembled WGS sequence"/>
</dbReference>
<feature type="transmembrane region" description="Helical" evidence="7">
    <location>
        <begin position="52"/>
        <end position="73"/>
    </location>
</feature>
<feature type="domain" description="ACT" evidence="8">
    <location>
        <begin position="168"/>
        <end position="244"/>
    </location>
</feature>
<evidence type="ECO:0000256" key="4">
    <source>
        <dbReference type="ARBA" id="ARBA00022692"/>
    </source>
</evidence>
<keyword evidence="3" id="KW-1003">Cell membrane</keyword>
<evidence type="ECO:0000256" key="1">
    <source>
        <dbReference type="ARBA" id="ARBA00004651"/>
    </source>
</evidence>
<comment type="similarity">
    <text evidence="2">Belongs to the MgtC/SapB family.</text>
</comment>
<dbReference type="InterPro" id="IPR003416">
    <property type="entry name" value="MgtC/SapB/SrpB/YhiD_fam"/>
</dbReference>
<dbReference type="Gene3D" id="3.30.70.260">
    <property type="match status" value="1"/>
</dbReference>
<keyword evidence="4 7" id="KW-0812">Transmembrane</keyword>
<evidence type="ECO:0000313" key="10">
    <source>
        <dbReference type="Proteomes" id="UP000637720"/>
    </source>
</evidence>
<dbReference type="AlphaFoldDB" id="A0A8J3FDQ8"/>
<dbReference type="Pfam" id="PF01842">
    <property type="entry name" value="ACT"/>
    <property type="match status" value="1"/>
</dbReference>
<dbReference type="PANTHER" id="PTHR33778:SF1">
    <property type="entry name" value="MAGNESIUM TRANSPORTER YHID-RELATED"/>
    <property type="match status" value="1"/>
</dbReference>
<accession>A0A8J3FDQ8</accession>
<evidence type="ECO:0000256" key="5">
    <source>
        <dbReference type="ARBA" id="ARBA00022989"/>
    </source>
</evidence>
<proteinExistence type="inferred from homology"/>
<keyword evidence="5 7" id="KW-1133">Transmembrane helix</keyword>
<dbReference type="InterPro" id="IPR045865">
    <property type="entry name" value="ACT-like_dom_sf"/>
</dbReference>
<comment type="caution">
    <text evidence="9">The sequence shown here is derived from an EMBL/GenBank/DDBJ whole genome shotgun (WGS) entry which is preliminary data.</text>
</comment>
<comment type="subcellular location">
    <subcellularLocation>
        <location evidence="1">Cell membrane</location>
        <topology evidence="1">Multi-pass membrane protein</topology>
    </subcellularLocation>
</comment>
<evidence type="ECO:0000313" key="9">
    <source>
        <dbReference type="EMBL" id="GGK05383.1"/>
    </source>
</evidence>
<dbReference type="Pfam" id="PF02308">
    <property type="entry name" value="MgtC"/>
    <property type="match status" value="1"/>
</dbReference>
<feature type="transmembrane region" description="Helical" evidence="7">
    <location>
        <begin position="93"/>
        <end position="112"/>
    </location>
</feature>
<gene>
    <name evidence="9" type="ORF">GCM10007043_19210</name>
</gene>
<evidence type="ECO:0000256" key="7">
    <source>
        <dbReference type="SAM" id="Phobius"/>
    </source>
</evidence>
<dbReference type="GO" id="GO:0005886">
    <property type="term" value="C:plasma membrane"/>
    <property type="evidence" value="ECO:0007669"/>
    <property type="project" value="UniProtKB-SubCell"/>
</dbReference>
<dbReference type="InterPro" id="IPR049177">
    <property type="entry name" value="MgtC_SapB_SrpB_YhiD_N"/>
</dbReference>
<dbReference type="InterPro" id="IPR002912">
    <property type="entry name" value="ACT_dom"/>
</dbReference>
<sequence length="244" mass="26441">MGCGRSVGAVSTWMATVTSSTYFDITVRLLLAVILGGLIGLERDKRDLPAGFRTHILVCLGSALIMLISIYGFEDVIDRTNIQADPARLAAQVVSGIGFLGAGTILVHGFAIRGLTTAASLWVVSGIGLAVGAGFYFGAVLTTALVLFSLVLLNRLESWYVSQRRLRRLVVRVVDQPGQLARIASLLSNYGVIIRRIEVEDVHRKGDKPSVDITLSLHFPPDQSPLFVVERLRDLDGVRDVSLL</sequence>
<reference evidence="9" key="1">
    <citation type="journal article" date="2014" name="Int. J. Syst. Evol. Microbiol.">
        <title>Complete genome sequence of Corynebacterium casei LMG S-19264T (=DSM 44701T), isolated from a smear-ripened cheese.</title>
        <authorList>
            <consortium name="US DOE Joint Genome Institute (JGI-PGF)"/>
            <person name="Walter F."/>
            <person name="Albersmeier A."/>
            <person name="Kalinowski J."/>
            <person name="Ruckert C."/>
        </authorList>
    </citation>
    <scope>NUCLEOTIDE SEQUENCE</scope>
    <source>
        <strain evidence="9">JCM 14719</strain>
    </source>
</reference>
<evidence type="ECO:0000259" key="8">
    <source>
        <dbReference type="PROSITE" id="PS51671"/>
    </source>
</evidence>
<evidence type="ECO:0000256" key="3">
    <source>
        <dbReference type="ARBA" id="ARBA00022475"/>
    </source>
</evidence>
<dbReference type="PRINTS" id="PR01837">
    <property type="entry name" value="MGTCSAPBPROT"/>
</dbReference>
<dbReference type="CDD" id="cd02116">
    <property type="entry name" value="ACT"/>
    <property type="match status" value="1"/>
</dbReference>
<keyword evidence="6 7" id="KW-0472">Membrane</keyword>
<reference evidence="9" key="2">
    <citation type="submission" date="2020-09" db="EMBL/GenBank/DDBJ databases">
        <authorList>
            <person name="Sun Q."/>
            <person name="Ohkuma M."/>
        </authorList>
    </citation>
    <scope>NUCLEOTIDE SEQUENCE</scope>
    <source>
        <strain evidence="9">JCM 14719</strain>
    </source>
</reference>
<dbReference type="PROSITE" id="PS51671">
    <property type="entry name" value="ACT"/>
    <property type="match status" value="1"/>
</dbReference>
<keyword evidence="10" id="KW-1185">Reference proteome</keyword>
<dbReference type="PANTHER" id="PTHR33778">
    <property type="entry name" value="PROTEIN MGTC"/>
    <property type="match status" value="1"/>
</dbReference>
<organism evidence="9 10">
    <name type="scientific">Calditerricola satsumensis</name>
    <dbReference type="NCBI Taxonomy" id="373054"/>
    <lineage>
        <taxon>Bacteria</taxon>
        <taxon>Bacillati</taxon>
        <taxon>Bacillota</taxon>
        <taxon>Bacilli</taxon>
        <taxon>Bacillales</taxon>
        <taxon>Bacillaceae</taxon>
        <taxon>Calditerricola</taxon>
    </lineage>
</organism>
<dbReference type="SUPFAM" id="SSF55021">
    <property type="entry name" value="ACT-like"/>
    <property type="match status" value="1"/>
</dbReference>
<feature type="transmembrane region" description="Helical" evidence="7">
    <location>
        <begin position="20"/>
        <end position="40"/>
    </location>
</feature>
<protein>
    <submittedName>
        <fullName evidence="9">Magnesium transporter MgtC</fullName>
    </submittedName>
</protein>
<name>A0A8J3FDQ8_9BACI</name>
<dbReference type="EMBL" id="BMOF01000046">
    <property type="protein sequence ID" value="GGK05383.1"/>
    <property type="molecule type" value="Genomic_DNA"/>
</dbReference>
<evidence type="ECO:0000256" key="6">
    <source>
        <dbReference type="ARBA" id="ARBA00023136"/>
    </source>
</evidence>